<name>A0A383VNN3_TETOB</name>
<feature type="transmembrane region" description="Helical" evidence="1">
    <location>
        <begin position="193"/>
        <end position="213"/>
    </location>
</feature>
<keyword evidence="1" id="KW-1133">Transmembrane helix</keyword>
<dbReference type="EMBL" id="FNXT01000695">
    <property type="protein sequence ID" value="SZX66344.1"/>
    <property type="molecule type" value="Genomic_DNA"/>
</dbReference>
<accession>A0A383VNN3</accession>
<feature type="transmembrane region" description="Helical" evidence="1">
    <location>
        <begin position="29"/>
        <end position="52"/>
    </location>
</feature>
<dbReference type="Proteomes" id="UP000256970">
    <property type="component" value="Unassembled WGS sequence"/>
</dbReference>
<feature type="transmembrane region" description="Helical" evidence="1">
    <location>
        <begin position="64"/>
        <end position="82"/>
    </location>
</feature>
<gene>
    <name evidence="2" type="ORF">BQ4739_LOCUS6766</name>
</gene>
<keyword evidence="1" id="KW-0472">Membrane</keyword>
<feature type="transmembrane region" description="Helical" evidence="1">
    <location>
        <begin position="244"/>
        <end position="262"/>
    </location>
</feature>
<evidence type="ECO:0000313" key="2">
    <source>
        <dbReference type="EMBL" id="SZX66344.1"/>
    </source>
</evidence>
<proteinExistence type="predicted"/>
<keyword evidence="1" id="KW-0812">Transmembrane</keyword>
<evidence type="ECO:0000313" key="3">
    <source>
        <dbReference type="Proteomes" id="UP000256970"/>
    </source>
</evidence>
<evidence type="ECO:0000256" key="1">
    <source>
        <dbReference type="SAM" id="Phobius"/>
    </source>
</evidence>
<keyword evidence="3" id="KW-1185">Reference proteome</keyword>
<organism evidence="2 3">
    <name type="scientific">Tetradesmus obliquus</name>
    <name type="common">Green alga</name>
    <name type="synonym">Acutodesmus obliquus</name>
    <dbReference type="NCBI Taxonomy" id="3088"/>
    <lineage>
        <taxon>Eukaryota</taxon>
        <taxon>Viridiplantae</taxon>
        <taxon>Chlorophyta</taxon>
        <taxon>core chlorophytes</taxon>
        <taxon>Chlorophyceae</taxon>
        <taxon>CS clade</taxon>
        <taxon>Sphaeropleales</taxon>
        <taxon>Scenedesmaceae</taxon>
        <taxon>Tetradesmus</taxon>
    </lineage>
</organism>
<dbReference type="AlphaFoldDB" id="A0A383VNN3"/>
<protein>
    <submittedName>
        <fullName evidence="2">Uncharacterized protein</fullName>
    </submittedName>
</protein>
<sequence length="282" mass="31037">MVVRLDALLRAQPAHYDQLYRRSPEVERLICSMDGFGLWFSLFNHAFIVFFVHTRRSDNSAAAWGAEMSKLFIVAALLQLLVMHRARKWYCKHRFGAAVANRVARQLQACAMILHSGFNATSSLAINNSKPWQAMQAVPGVQLLAGEVCYSLHGVFESVLALAAAGAGVSTGTCGALDTAARTCSPELLFEQLVIYASLVLSYFVPLFFGFIAELHHKRNFWRKCNMEVELQRSVLLPLPGQPLLSHALVLVLSPVLLWFVAEQAAPFMAGRSAVDAGACSV</sequence>
<reference evidence="2 3" key="1">
    <citation type="submission" date="2016-10" db="EMBL/GenBank/DDBJ databases">
        <authorList>
            <person name="Cai Z."/>
        </authorList>
    </citation>
    <scope>NUCLEOTIDE SEQUENCE [LARGE SCALE GENOMIC DNA]</scope>
</reference>